<dbReference type="STRING" id="671143.DAMO_0400"/>
<evidence type="ECO:0000313" key="5">
    <source>
        <dbReference type="EMBL" id="CBE68067.1"/>
    </source>
</evidence>
<dbReference type="PATRIC" id="fig|671143.5.peg.342"/>
<feature type="coiled-coil region" evidence="1">
    <location>
        <begin position="116"/>
        <end position="150"/>
    </location>
</feature>
<sequence length="167" mass="18364">MRTGPITASQGSAVARRVPARPWPGTARPAEPQRVVPAVPPDPEVPTKPARRRFTAAEKLRILRLADACTVSGSLGALLRKEGLYSSNLTTWRRQRDAGTLSALTPQKRGRKPSIRSPLAQEHEQLRRENERLTRRLRQAELIIDVQKKVSQILGIPLATSEAGGSD</sequence>
<feature type="compositionally biased region" description="Polar residues" evidence="2">
    <location>
        <begin position="1"/>
        <end position="12"/>
    </location>
</feature>
<gene>
    <name evidence="3" type="ORF">DAMO_0400</name>
    <name evidence="4" type="ORF">DAMO_0721</name>
    <name evidence="5" type="ORF">DAMO_1006</name>
</gene>
<feature type="region of interest" description="Disordered" evidence="2">
    <location>
        <begin position="1"/>
        <end position="49"/>
    </location>
</feature>
<accession>D5MJB9</accession>
<dbReference type="AlphaFoldDB" id="D5MJB9"/>
<keyword evidence="1" id="KW-0175">Coiled coil</keyword>
<evidence type="ECO:0000313" key="3">
    <source>
        <dbReference type="EMBL" id="CBE67484.1"/>
    </source>
</evidence>
<dbReference type="KEGG" id="mox:DAMO_1006"/>
<evidence type="ECO:0008006" key="7">
    <source>
        <dbReference type="Google" id="ProtNLM"/>
    </source>
</evidence>
<dbReference type="Proteomes" id="UP000006898">
    <property type="component" value="Chromosome"/>
</dbReference>
<reference evidence="3 6" key="2">
    <citation type="journal article" date="2010" name="Nature">
        <title>Nitrite-driven anaerobic methane oxidation by oxygenic bacteria.</title>
        <authorList>
            <person name="Ettwig K.F."/>
            <person name="Butler M.K."/>
            <person name="Le Paslier D."/>
            <person name="Pelletier E."/>
            <person name="Mangenot S."/>
            <person name="Kuypers M.M.M."/>
            <person name="Schreiber F."/>
            <person name="Dutilh B.E."/>
            <person name="Zedelius J."/>
            <person name="de Beer D."/>
            <person name="Gloerich J."/>
            <person name="Wessels H.J.C.T."/>
            <person name="van Allen T."/>
            <person name="Luesken F."/>
            <person name="Wu M."/>
            <person name="van de Pas-Schoonen K.T."/>
            <person name="Op den Camp H.J.M."/>
            <person name="Janssen-Megens E.M."/>
            <person name="Francoijs K-J."/>
            <person name="Stunnenberg H."/>
            <person name="Weissenbach J."/>
            <person name="Jetten M.S.M."/>
            <person name="Strous M."/>
        </authorList>
    </citation>
    <scope>NUCLEOTIDE SEQUENCE [LARGE SCALE GENOMIC DNA]</scope>
</reference>
<dbReference type="EMBL" id="FP565575">
    <property type="protein sequence ID" value="CBE67790.1"/>
    <property type="molecule type" value="Genomic_DNA"/>
</dbReference>
<dbReference type="EMBL" id="FP565575">
    <property type="protein sequence ID" value="CBE67484.1"/>
    <property type="molecule type" value="Genomic_DNA"/>
</dbReference>
<evidence type="ECO:0000256" key="2">
    <source>
        <dbReference type="SAM" id="MobiDB-lite"/>
    </source>
</evidence>
<reference evidence="3" key="1">
    <citation type="submission" date="2009-09" db="EMBL/GenBank/DDBJ databases">
        <authorList>
            <person name="Genoscope - CEA"/>
        </authorList>
    </citation>
    <scope>NUCLEOTIDE SEQUENCE</scope>
</reference>
<dbReference type="EMBL" id="FP565575">
    <property type="protein sequence ID" value="CBE68067.1"/>
    <property type="molecule type" value="Genomic_DNA"/>
</dbReference>
<evidence type="ECO:0000313" key="6">
    <source>
        <dbReference type="Proteomes" id="UP000006898"/>
    </source>
</evidence>
<name>D5MJB9_METO1</name>
<dbReference type="HOGENOM" id="CLU_117165_2_0_0"/>
<feature type="region of interest" description="Disordered" evidence="2">
    <location>
        <begin position="95"/>
        <end position="116"/>
    </location>
</feature>
<proteinExistence type="predicted"/>
<dbReference type="KEGG" id="mox:DAMO_0721"/>
<organism evidence="3 6">
    <name type="scientific">Methylomirabilis oxygeniifera</name>
    <dbReference type="NCBI Taxonomy" id="671143"/>
    <lineage>
        <taxon>Bacteria</taxon>
        <taxon>Candidatus Methylomirabilota</taxon>
        <taxon>Candidatus Methylomirabilia</taxon>
        <taxon>Candidatus Methylomirabilales</taxon>
        <taxon>Candidatus Methylomirabilaceae</taxon>
        <taxon>Candidatus Methylomirabilis</taxon>
    </lineage>
</organism>
<protein>
    <recommendedName>
        <fullName evidence="7">Transposase</fullName>
    </recommendedName>
</protein>
<evidence type="ECO:0000256" key="1">
    <source>
        <dbReference type="SAM" id="Coils"/>
    </source>
</evidence>
<dbReference type="KEGG" id="mox:DAMO_0400"/>
<dbReference type="eggNOG" id="COG2963">
    <property type="taxonomic scope" value="Bacteria"/>
</dbReference>
<evidence type="ECO:0000313" key="4">
    <source>
        <dbReference type="EMBL" id="CBE67790.1"/>
    </source>
</evidence>